<gene>
    <name evidence="1" type="ORF">BWY04_01233</name>
</gene>
<dbReference type="AlphaFoldDB" id="A0A1V5ZKZ8"/>
<name>A0A1V5ZKZ8_9BACT</name>
<dbReference type="EMBL" id="MWDB01000034">
    <property type="protein sequence ID" value="OQB40722.1"/>
    <property type="molecule type" value="Genomic_DNA"/>
</dbReference>
<reference evidence="1" key="1">
    <citation type="submission" date="2017-02" db="EMBL/GenBank/DDBJ databases">
        <title>Delving into the versatile metabolic prowess of the omnipresent phylum Bacteroidetes.</title>
        <authorList>
            <person name="Nobu M.K."/>
            <person name="Mei R."/>
            <person name="Narihiro T."/>
            <person name="Kuroda K."/>
            <person name="Liu W.-T."/>
        </authorList>
    </citation>
    <scope>NUCLEOTIDE SEQUENCE</scope>
    <source>
        <strain evidence="1">ADurb.Bin160</strain>
    </source>
</reference>
<proteinExistence type="predicted"/>
<protein>
    <recommendedName>
        <fullName evidence="2">Polymer-forming cytoskeletal</fullName>
    </recommendedName>
</protein>
<sequence length="252" mass="27684">MDKKYELMMNEYGFNRVKALKDFTLITGEQINKGDLGGFVESEDCLSQEGLCWIMDEAYVEGEVSGNAVVKDDAKIYGTVSGNAIVEYDAIVEGTVSGNAIVRDNGFVGENATVTGSAVVQADQYITFGTVTTDILSTKDWASALYAELGIIPKNGKVILYKDVQSTDNPKNFKSLYKPSFLYEVGKTVEETDVDEDVMKVCGKGLHFTLQEIIENEQTGDTIIECEVAIEDILTVQYCIVRARKCKVLSAI</sequence>
<dbReference type="Proteomes" id="UP000485621">
    <property type="component" value="Unassembled WGS sequence"/>
</dbReference>
<evidence type="ECO:0008006" key="2">
    <source>
        <dbReference type="Google" id="ProtNLM"/>
    </source>
</evidence>
<dbReference type="SUPFAM" id="SSF51161">
    <property type="entry name" value="Trimeric LpxA-like enzymes"/>
    <property type="match status" value="1"/>
</dbReference>
<organism evidence="1">
    <name type="scientific">candidate division CPR1 bacterium ADurb.Bin160</name>
    <dbReference type="NCBI Taxonomy" id="1852826"/>
    <lineage>
        <taxon>Bacteria</taxon>
        <taxon>candidate division CPR1</taxon>
    </lineage>
</organism>
<accession>A0A1V5ZKZ8</accession>
<dbReference type="InterPro" id="IPR011004">
    <property type="entry name" value="Trimer_LpxA-like_sf"/>
</dbReference>
<evidence type="ECO:0000313" key="1">
    <source>
        <dbReference type="EMBL" id="OQB40722.1"/>
    </source>
</evidence>
<comment type="caution">
    <text evidence="1">The sequence shown here is derived from an EMBL/GenBank/DDBJ whole genome shotgun (WGS) entry which is preliminary data.</text>
</comment>